<sequence length="370" mass="39554">MNLALWTYLLVVICGGLSAAHANPLKKSVHVIPATVSSGTSVAQFVSGSDALDGPMVAPVNASAFDWWYFDVVSEDYQNSMVIIFFTTPNTSFPFTASSTDILEVIMTAQTPDDATFYDGGAFATEAIVMTDGNGASGVWEDTGFSFVGDADLSRFEVFVDAPSIDAVGSIVFESIAPAHYPCSAIGEDVDLQLFPHLGWANAIPDAKTTVNFKLAGVDINYTGVGYHDKNWANKPFQDMVDSWYWGHGRVGPYSVVWFDALLLDGNEYTSGYVAQDGEILGINCSGVSVRPTGDNSTYPPLSSTGNPSGYAIQIDLGTIGIFEAALTPENILLDTDVYRRFTGPLVGGFQGSTTYNGTSLLEQFSLSDS</sequence>
<evidence type="ECO:0008006" key="6">
    <source>
        <dbReference type="Google" id="ProtNLM"/>
    </source>
</evidence>
<keyword evidence="1" id="KW-0732">Signal</keyword>
<dbReference type="InterPro" id="IPR057722">
    <property type="entry name" value="AsqO/PenF-like_C"/>
</dbReference>
<gene>
    <name evidence="4" type="ORF">FISHEDRAFT_32652</name>
</gene>
<proteinExistence type="predicted"/>
<dbReference type="Pfam" id="PF24137">
    <property type="entry name" value="DA_N"/>
    <property type="match status" value="1"/>
</dbReference>
<organism evidence="4 5">
    <name type="scientific">Fistulina hepatica ATCC 64428</name>
    <dbReference type="NCBI Taxonomy" id="1128425"/>
    <lineage>
        <taxon>Eukaryota</taxon>
        <taxon>Fungi</taxon>
        <taxon>Dikarya</taxon>
        <taxon>Basidiomycota</taxon>
        <taxon>Agaricomycotina</taxon>
        <taxon>Agaricomycetes</taxon>
        <taxon>Agaricomycetidae</taxon>
        <taxon>Agaricales</taxon>
        <taxon>Fistulinaceae</taxon>
        <taxon>Fistulina</taxon>
    </lineage>
</organism>
<dbReference type="Proteomes" id="UP000054144">
    <property type="component" value="Unassembled WGS sequence"/>
</dbReference>
<feature type="domain" description="Diels-Alderase N-terminal" evidence="2">
    <location>
        <begin position="27"/>
        <end position="232"/>
    </location>
</feature>
<feature type="chain" id="PRO_5002316608" description="AttH domain-containing protein" evidence="1">
    <location>
        <begin position="23"/>
        <end position="370"/>
    </location>
</feature>
<dbReference type="OrthoDB" id="5344254at2759"/>
<protein>
    <recommendedName>
        <fullName evidence="6">AttH domain-containing protein</fullName>
    </recommendedName>
</protein>
<dbReference type="EMBL" id="KN881587">
    <property type="protein sequence ID" value="KIY53782.1"/>
    <property type="molecule type" value="Genomic_DNA"/>
</dbReference>
<name>A0A0D7AQH2_9AGAR</name>
<evidence type="ECO:0000259" key="2">
    <source>
        <dbReference type="Pfam" id="PF24137"/>
    </source>
</evidence>
<keyword evidence="5" id="KW-1185">Reference proteome</keyword>
<evidence type="ECO:0000313" key="4">
    <source>
        <dbReference type="EMBL" id="KIY53782.1"/>
    </source>
</evidence>
<dbReference type="Pfam" id="PF25581">
    <property type="entry name" value="AsqO_C"/>
    <property type="match status" value="1"/>
</dbReference>
<feature type="domain" description="AsqO/PenF-like C-terminal" evidence="3">
    <location>
        <begin position="239"/>
        <end position="365"/>
    </location>
</feature>
<feature type="signal peptide" evidence="1">
    <location>
        <begin position="1"/>
        <end position="22"/>
    </location>
</feature>
<evidence type="ECO:0000259" key="3">
    <source>
        <dbReference type="Pfam" id="PF25581"/>
    </source>
</evidence>
<dbReference type="InterPro" id="IPR056402">
    <property type="entry name" value="DA_N"/>
</dbReference>
<evidence type="ECO:0000313" key="5">
    <source>
        <dbReference type="Proteomes" id="UP000054144"/>
    </source>
</evidence>
<reference evidence="4 5" key="1">
    <citation type="journal article" date="2015" name="Fungal Genet. Biol.">
        <title>Evolution of novel wood decay mechanisms in Agaricales revealed by the genome sequences of Fistulina hepatica and Cylindrobasidium torrendii.</title>
        <authorList>
            <person name="Floudas D."/>
            <person name="Held B.W."/>
            <person name="Riley R."/>
            <person name="Nagy L.G."/>
            <person name="Koehler G."/>
            <person name="Ransdell A.S."/>
            <person name="Younus H."/>
            <person name="Chow J."/>
            <person name="Chiniquy J."/>
            <person name="Lipzen A."/>
            <person name="Tritt A."/>
            <person name="Sun H."/>
            <person name="Haridas S."/>
            <person name="LaButti K."/>
            <person name="Ohm R.A."/>
            <person name="Kues U."/>
            <person name="Blanchette R.A."/>
            <person name="Grigoriev I.V."/>
            <person name="Minto R.E."/>
            <person name="Hibbett D.S."/>
        </authorList>
    </citation>
    <scope>NUCLEOTIDE SEQUENCE [LARGE SCALE GENOMIC DNA]</scope>
    <source>
        <strain evidence="4 5">ATCC 64428</strain>
    </source>
</reference>
<dbReference type="AlphaFoldDB" id="A0A0D7AQH2"/>
<accession>A0A0D7AQH2</accession>
<dbReference type="SUPFAM" id="SSF159245">
    <property type="entry name" value="AttH-like"/>
    <property type="match status" value="1"/>
</dbReference>
<evidence type="ECO:0000256" key="1">
    <source>
        <dbReference type="SAM" id="SignalP"/>
    </source>
</evidence>